<dbReference type="Pfam" id="PF00156">
    <property type="entry name" value="Pribosyltran"/>
    <property type="match status" value="1"/>
</dbReference>
<sequence length="176" mass="19166">MTTTTPQSAQFDAEALYQALEAKVKTALAQADNVAVIGIYSGGAWIAERLVAALKLNPAERLGFIDVSFYRDDFSEKGLRADIKPTQIPFDVDDATILLVDDVLYTGRTTRAAINELFDYGRPKKIMLAALIDRGERDLPVAADFIADAVTLQPGQSLQLQRADDGSFTLIIQSNA</sequence>
<evidence type="ECO:0000259" key="1">
    <source>
        <dbReference type="Pfam" id="PF00156"/>
    </source>
</evidence>
<dbReference type="InterPro" id="IPR050137">
    <property type="entry name" value="PyrR_bifunctional"/>
</dbReference>
<protein>
    <submittedName>
        <fullName evidence="2">Phosphoribosyl transferase domain protein</fullName>
    </submittedName>
</protein>
<dbReference type="SUPFAM" id="SSF53271">
    <property type="entry name" value="PRTase-like"/>
    <property type="match status" value="1"/>
</dbReference>
<evidence type="ECO:0000313" key="2">
    <source>
        <dbReference type="EMBL" id="AMO93775.1"/>
    </source>
</evidence>
<dbReference type="PANTHER" id="PTHR11608:SF0">
    <property type="entry name" value="BIFUNCTIONAL PROTEIN PYRR"/>
    <property type="match status" value="1"/>
</dbReference>
<dbReference type="PATRIC" id="fig|158899.10.peg.1067"/>
<dbReference type="InterPro" id="IPR000836">
    <property type="entry name" value="PRTase_dom"/>
</dbReference>
<organism evidence="2">
    <name type="scientific">Collimonas fungivorans</name>
    <dbReference type="NCBI Taxonomy" id="158899"/>
    <lineage>
        <taxon>Bacteria</taxon>
        <taxon>Pseudomonadati</taxon>
        <taxon>Pseudomonadota</taxon>
        <taxon>Betaproteobacteria</taxon>
        <taxon>Burkholderiales</taxon>
        <taxon>Oxalobacteraceae</taxon>
        <taxon>Collimonas</taxon>
    </lineage>
</organism>
<dbReference type="GO" id="GO:0016740">
    <property type="term" value="F:transferase activity"/>
    <property type="evidence" value="ECO:0007669"/>
    <property type="project" value="UniProtKB-KW"/>
</dbReference>
<gene>
    <name evidence="2" type="ORF">CFter6_1057</name>
</gene>
<dbReference type="RefSeq" id="WP_061538983.1">
    <property type="nucleotide sequence ID" value="NZ_CP013232.1"/>
</dbReference>
<dbReference type="NCBIfam" id="NF003545">
    <property type="entry name" value="PRK05205.1-1"/>
    <property type="match status" value="1"/>
</dbReference>
<dbReference type="PANTHER" id="PTHR11608">
    <property type="entry name" value="BIFUNCTIONAL PROTEIN PYRR"/>
    <property type="match status" value="1"/>
</dbReference>
<evidence type="ECO:0000313" key="3">
    <source>
        <dbReference type="Proteomes" id="UP000072421"/>
    </source>
</evidence>
<dbReference type="Gene3D" id="3.40.50.2020">
    <property type="match status" value="1"/>
</dbReference>
<dbReference type="EMBL" id="CP013232">
    <property type="protein sequence ID" value="AMO93775.1"/>
    <property type="molecule type" value="Genomic_DNA"/>
</dbReference>
<reference evidence="2 3" key="1">
    <citation type="submission" date="2015-11" db="EMBL/GenBank/DDBJ databases">
        <title>Exploring the genomic traits of fungus-feeding bacterial genus Collimonas.</title>
        <authorList>
            <person name="Song C."/>
            <person name="Schmidt R."/>
            <person name="de Jager V."/>
            <person name="Krzyzanowska D."/>
            <person name="Jongedijk E."/>
            <person name="Cankar K."/>
            <person name="Beekwilder J."/>
            <person name="van Veen A."/>
            <person name="de Boer W."/>
            <person name="van Veen J.A."/>
            <person name="Garbeva P."/>
        </authorList>
    </citation>
    <scope>NUCLEOTIDE SEQUENCE [LARGE SCALE GENOMIC DNA]</scope>
    <source>
        <strain evidence="2 3">Ter6</strain>
    </source>
</reference>
<feature type="domain" description="Phosphoribosyltransferase" evidence="1">
    <location>
        <begin position="21"/>
        <end position="143"/>
    </location>
</feature>
<accession>A0A127P7Z4</accession>
<proteinExistence type="predicted"/>
<dbReference type="InterPro" id="IPR029057">
    <property type="entry name" value="PRTase-like"/>
</dbReference>
<dbReference type="AlphaFoldDB" id="A0A127P7Z4"/>
<dbReference type="Proteomes" id="UP000072421">
    <property type="component" value="Chromosome"/>
</dbReference>
<name>A0A127P7Z4_9BURK</name>
<keyword evidence="2" id="KW-0808">Transferase</keyword>
<dbReference type="CDD" id="cd06223">
    <property type="entry name" value="PRTases_typeI"/>
    <property type="match status" value="1"/>
</dbReference>
<dbReference type="OrthoDB" id="9802227at2"/>